<dbReference type="AlphaFoldDB" id="Q8TQ22"/>
<dbReference type="RefSeq" id="WP_011021734.1">
    <property type="nucleotide sequence ID" value="NC_003552.1"/>
</dbReference>
<dbReference type="InterPro" id="IPR013783">
    <property type="entry name" value="Ig-like_fold"/>
</dbReference>
<proteinExistence type="predicted"/>
<dbReference type="NCBIfam" id="TIGR04275">
    <property type="entry name" value="beta_prop_Msarc"/>
    <property type="match status" value="4"/>
</dbReference>
<feature type="domain" description="PKD" evidence="1">
    <location>
        <begin position="329"/>
        <end position="411"/>
    </location>
</feature>
<dbReference type="FunFam" id="2.60.40.10:FF:000270">
    <property type="entry name" value="Cell surface protein"/>
    <property type="match status" value="1"/>
</dbReference>
<dbReference type="PANTHER" id="PTHR36842">
    <property type="entry name" value="PROTEIN TOLB HOMOLOG"/>
    <property type="match status" value="1"/>
</dbReference>
<dbReference type="KEGG" id="mac:MA_1730"/>
<gene>
    <name evidence="2" type="ordered locus">MA_1730</name>
</gene>
<dbReference type="HOGENOM" id="CLU_009318_6_1_2"/>
<dbReference type="InParanoid" id="Q8TQ22"/>
<evidence type="ECO:0000259" key="1">
    <source>
        <dbReference type="PROSITE" id="PS50093"/>
    </source>
</evidence>
<dbReference type="Proteomes" id="UP000002487">
    <property type="component" value="Chromosome"/>
</dbReference>
<dbReference type="PhylomeDB" id="Q8TQ22"/>
<organism evidence="2 3">
    <name type="scientific">Methanosarcina acetivorans (strain ATCC 35395 / DSM 2834 / JCM 12185 / C2A)</name>
    <dbReference type="NCBI Taxonomy" id="188937"/>
    <lineage>
        <taxon>Archaea</taxon>
        <taxon>Methanobacteriati</taxon>
        <taxon>Methanobacteriota</taxon>
        <taxon>Stenosarchaea group</taxon>
        <taxon>Methanomicrobia</taxon>
        <taxon>Methanosarcinales</taxon>
        <taxon>Methanosarcinaceae</taxon>
        <taxon>Methanosarcina</taxon>
    </lineage>
</organism>
<dbReference type="InterPro" id="IPR022409">
    <property type="entry name" value="PKD/Chitinase_dom"/>
</dbReference>
<dbReference type="EMBL" id="AE010299">
    <property type="protein sequence ID" value="AAM05137.1"/>
    <property type="molecule type" value="Genomic_DNA"/>
</dbReference>
<dbReference type="PROSITE" id="PS50093">
    <property type="entry name" value="PKD"/>
    <property type="match status" value="1"/>
</dbReference>
<dbReference type="SUPFAM" id="SSF49299">
    <property type="entry name" value="PKD domain"/>
    <property type="match status" value="1"/>
</dbReference>
<evidence type="ECO:0000313" key="2">
    <source>
        <dbReference type="EMBL" id="AAM05137.1"/>
    </source>
</evidence>
<evidence type="ECO:0000313" key="3">
    <source>
        <dbReference type="Proteomes" id="UP000002487"/>
    </source>
</evidence>
<accession>Q8TQ22</accession>
<dbReference type="InterPro" id="IPR035986">
    <property type="entry name" value="PKD_dom_sf"/>
</dbReference>
<name>Q8TQ22_METAC</name>
<keyword evidence="3" id="KW-1185">Reference proteome</keyword>
<dbReference type="CDD" id="cd00146">
    <property type="entry name" value="PKD"/>
    <property type="match status" value="1"/>
</dbReference>
<dbReference type="InterPro" id="IPR027618">
    <property type="entry name" value="Beta_prop_Msarc"/>
</dbReference>
<dbReference type="Pfam" id="PF00801">
    <property type="entry name" value="PKD"/>
    <property type="match status" value="1"/>
</dbReference>
<dbReference type="Gene3D" id="2.60.40.10">
    <property type="entry name" value="Immunoglobulins"/>
    <property type="match status" value="1"/>
</dbReference>
<dbReference type="SMART" id="SM00089">
    <property type="entry name" value="PKD"/>
    <property type="match status" value="1"/>
</dbReference>
<dbReference type="SUPFAM" id="SSF69304">
    <property type="entry name" value="Tricorn protease N-terminal domain"/>
    <property type="match status" value="1"/>
</dbReference>
<dbReference type="GeneID" id="1473618"/>
<reference evidence="2 3" key="1">
    <citation type="journal article" date="2002" name="Genome Res.">
        <title>The genome of Methanosarcina acetivorans reveals extensive metabolic and physiological diversity.</title>
        <authorList>
            <person name="Galagan J.E."/>
            <person name="Nusbaum C."/>
            <person name="Roy A."/>
            <person name="Endrizzi M.G."/>
            <person name="Macdonald P."/>
            <person name="FitzHugh W."/>
            <person name="Calvo S."/>
            <person name="Engels R."/>
            <person name="Smirnov S."/>
            <person name="Atnoor D."/>
            <person name="Brown A."/>
            <person name="Allen N."/>
            <person name="Naylor J."/>
            <person name="Stange-Thomann N."/>
            <person name="DeArellano K."/>
            <person name="Johnson R."/>
            <person name="Linton L."/>
            <person name="McEwan P."/>
            <person name="McKernan K."/>
            <person name="Talamas J."/>
            <person name="Tirrell A."/>
            <person name="Ye W."/>
            <person name="Zimmer A."/>
            <person name="Barber R.D."/>
            <person name="Cann I."/>
            <person name="Graham D.E."/>
            <person name="Grahame D.A."/>
            <person name="Guss A."/>
            <person name="Hedderich R."/>
            <person name="Ingram-Smith C."/>
            <person name="Kuettner C.H."/>
            <person name="Krzycki J.A."/>
            <person name="Leigh J.A."/>
            <person name="Li W."/>
            <person name="Liu J."/>
            <person name="Mukhopadhyay B."/>
            <person name="Reeve J.N."/>
            <person name="Smith K."/>
            <person name="Springer T.A."/>
            <person name="Umayam L.A."/>
            <person name="White O."/>
            <person name="White R.H."/>
            <person name="de Macario E.C."/>
            <person name="Ferry J.G."/>
            <person name="Jarrell K.F."/>
            <person name="Jing H."/>
            <person name="Macario A.J.L."/>
            <person name="Paulsen I."/>
            <person name="Pritchett M."/>
            <person name="Sowers K.R."/>
            <person name="Swanson R.V."/>
            <person name="Zinder S.H."/>
            <person name="Lander E."/>
            <person name="Metcalf W.W."/>
            <person name="Birren B."/>
        </authorList>
    </citation>
    <scope>NUCLEOTIDE SEQUENCE [LARGE SCALE GENOMIC DNA]</scope>
    <source>
        <strain evidence="3">ATCC 35395 / DSM 2834 / JCM 12185 / C2A</strain>
    </source>
</reference>
<dbReference type="PANTHER" id="PTHR36842:SF1">
    <property type="entry name" value="PROTEIN TOLB"/>
    <property type="match status" value="1"/>
</dbReference>
<sequence>MKSKLFLIPLAFVFLIFVSLILVPTVASAGQENRLGAGHEPDIYGDRVVWSSNGSIHLYDISNKTDTELNSSSTSHPAVYGDKVVWLDNSTENPNLCVYNISTGGKFLITENVTGDSNYRTGSKPAIYGNVTVWQEYIDNENPKNRTYKVHMYDLSTFTRTQISNYGCHYGSPDIYEDRIVWANDSGFFGDSGPIWMYNVSTGNKTKFETWYSYGCVIYGDKLVSHEYGANYYCIVIYDLSTNEVSGVNSPSDPFDPDIYGDRVVWRDERNCMSDIYMYDMSTANETRISTNGSASSPAIYGNRIVWQDRRTNQSAIYMYDLSAEPIKPQASFTANATSGKSPLTVLFTDTSTGGTPTSWYWDFGDGIQSKHAQTATHTFRKAGEYTVSLTATNAAGKDTLTVKGCIRVSE</sequence>
<dbReference type="OrthoDB" id="103676at2157"/>
<protein>
    <submittedName>
        <fullName evidence="2">Cell surface protein</fullName>
    </submittedName>
</protein>
<dbReference type="InterPro" id="IPR000601">
    <property type="entry name" value="PKD_dom"/>
</dbReference>
<dbReference type="EnsemblBacteria" id="AAM05137">
    <property type="protein sequence ID" value="AAM05137"/>
    <property type="gene ID" value="MA_1730"/>
</dbReference>